<dbReference type="PANTHER" id="PTHR21738">
    <property type="entry name" value="RIBOSOMAL RNA PROCESSING PROTEIN 36 HOMOLOG"/>
    <property type="match status" value="1"/>
</dbReference>
<dbReference type="PANTHER" id="PTHR21738:SF0">
    <property type="entry name" value="RIBOSOMAL RNA PROCESSING PROTEIN 36 HOMOLOG"/>
    <property type="match status" value="1"/>
</dbReference>
<keyword evidence="7" id="KW-0175">Coiled coil</keyword>
<evidence type="ECO:0000256" key="2">
    <source>
        <dbReference type="ARBA" id="ARBA00009418"/>
    </source>
</evidence>
<evidence type="ECO:0000256" key="7">
    <source>
        <dbReference type="SAM" id="Coils"/>
    </source>
</evidence>
<comment type="similarity">
    <text evidence="2 6">Belongs to the RRP36 family.</text>
</comment>
<dbReference type="EMBL" id="HAAD01001889">
    <property type="protein sequence ID" value="CDG68121.1"/>
    <property type="molecule type" value="mRNA"/>
</dbReference>
<organism evidence="9">
    <name type="scientific">Hydra vulgaris</name>
    <name type="common">Hydra</name>
    <name type="synonym">Hydra attenuata</name>
    <dbReference type="NCBI Taxonomy" id="6087"/>
    <lineage>
        <taxon>Eukaryota</taxon>
        <taxon>Metazoa</taxon>
        <taxon>Cnidaria</taxon>
        <taxon>Hydrozoa</taxon>
        <taxon>Hydroidolina</taxon>
        <taxon>Anthoathecata</taxon>
        <taxon>Aplanulata</taxon>
        <taxon>Hydridae</taxon>
        <taxon>Hydra</taxon>
    </lineage>
</organism>
<evidence type="ECO:0000313" key="9">
    <source>
        <dbReference type="EMBL" id="CDG68121.1"/>
    </source>
</evidence>
<dbReference type="InterPro" id="IPR009292">
    <property type="entry name" value="RRP36"/>
</dbReference>
<feature type="compositionally biased region" description="Basic residues" evidence="8">
    <location>
        <begin position="238"/>
        <end position="258"/>
    </location>
</feature>
<dbReference type="Pfam" id="PF06102">
    <property type="entry name" value="RRP36"/>
    <property type="match status" value="1"/>
</dbReference>
<sequence>KKKMKKEEGNQESSSESSNESEDNQSSSDSEDESEMLRKEMADIPLGEIQKLREKCGLKRYNEVVFGTQSKGSENYKKQQISNINVTVAKQKSAPEEKSSKIRNFAKRRLTNQPKRLFRDPRFDDLSGKYNETMFEKSYSFIEDMRKKEFITVKKQLKKTKNKDRKADLQKLFNDLERKNKESEKVKIQKVKEKEIKKKQMESGKKVFYLKKSERKKIQLAEKFRELKSSNKLEKYMSKKLKRNAAKEKKKLPNKRNT</sequence>
<feature type="compositionally biased region" description="Acidic residues" evidence="8">
    <location>
        <begin position="19"/>
        <end position="34"/>
    </location>
</feature>
<feature type="region of interest" description="Disordered" evidence="8">
    <location>
        <begin position="1"/>
        <end position="46"/>
    </location>
</feature>
<keyword evidence="5 6" id="KW-0539">Nucleus</keyword>
<evidence type="ECO:0000256" key="6">
    <source>
        <dbReference type="RuleBase" id="RU368027"/>
    </source>
</evidence>
<evidence type="ECO:0000256" key="1">
    <source>
        <dbReference type="ARBA" id="ARBA00004604"/>
    </source>
</evidence>
<dbReference type="GO" id="GO:0000462">
    <property type="term" value="P:maturation of SSU-rRNA from tricistronic rRNA transcript (SSU-rRNA, 5.8S rRNA, LSU-rRNA)"/>
    <property type="evidence" value="ECO:0007669"/>
    <property type="project" value="TreeGrafter"/>
</dbReference>
<evidence type="ECO:0000256" key="3">
    <source>
        <dbReference type="ARBA" id="ARBA00022517"/>
    </source>
</evidence>
<dbReference type="GO" id="GO:0005730">
    <property type="term" value="C:nucleolus"/>
    <property type="evidence" value="ECO:0007669"/>
    <property type="project" value="UniProtKB-SubCell"/>
</dbReference>
<dbReference type="OrthoDB" id="448446at2759"/>
<keyword evidence="6" id="KW-0687">Ribonucleoprotein</keyword>
<feature type="region of interest" description="Disordered" evidence="8">
    <location>
        <begin position="235"/>
        <end position="258"/>
    </location>
</feature>
<comment type="subunit">
    <text evidence="6">Associates with 90S and pre-40S pre-ribosomal particles.</text>
</comment>
<name>T2M7X8_HYDVU</name>
<evidence type="ECO:0000256" key="5">
    <source>
        <dbReference type="ARBA" id="ARBA00023242"/>
    </source>
</evidence>
<accession>T2M7X8</accession>
<dbReference type="AlphaFoldDB" id="T2M7X8"/>
<gene>
    <name evidence="9" type="primary">RRP36</name>
</gene>
<keyword evidence="4 6" id="KW-0698">rRNA processing</keyword>
<evidence type="ECO:0000256" key="8">
    <source>
        <dbReference type="SAM" id="MobiDB-lite"/>
    </source>
</evidence>
<protein>
    <recommendedName>
        <fullName evidence="6">rRNA biogenesis protein RRP36</fullName>
    </recommendedName>
</protein>
<comment type="function">
    <text evidence="6">Component of the 90S pre-ribosome involved in the maturation of rRNAs. Required for early cleavages of the pre-RNAs in the 40S ribosomal subunit maturation pathway.</text>
</comment>
<dbReference type="GO" id="GO:0030686">
    <property type="term" value="C:90S preribosome"/>
    <property type="evidence" value="ECO:0007669"/>
    <property type="project" value="TreeGrafter"/>
</dbReference>
<keyword evidence="3 6" id="KW-0690">Ribosome biogenesis</keyword>
<feature type="coiled-coil region" evidence="7">
    <location>
        <begin position="159"/>
        <end position="230"/>
    </location>
</feature>
<reference evidence="9" key="1">
    <citation type="journal article" date="2013" name="Genome Biol. Evol.">
        <title>Punctuated emergences of genetic and phenotypic innovations in eumetazoan, bilaterian, euteleostome, and hominidae ancestors.</title>
        <authorList>
            <person name="Wenger Y."/>
            <person name="Galliot B."/>
        </authorList>
    </citation>
    <scope>NUCLEOTIDE SEQUENCE</scope>
    <source>
        <tissue evidence="9">Whole animals</tissue>
    </source>
</reference>
<proteinExistence type="evidence at transcript level"/>
<feature type="non-terminal residue" evidence="9">
    <location>
        <position position="1"/>
    </location>
</feature>
<evidence type="ECO:0000256" key="4">
    <source>
        <dbReference type="ARBA" id="ARBA00022552"/>
    </source>
</evidence>
<comment type="subcellular location">
    <subcellularLocation>
        <location evidence="1 6">Nucleus</location>
        <location evidence="1 6">Nucleolus</location>
    </subcellularLocation>
</comment>